<feature type="compositionally biased region" description="Basic residues" evidence="7">
    <location>
        <begin position="728"/>
        <end position="737"/>
    </location>
</feature>
<evidence type="ECO:0000313" key="11">
    <source>
        <dbReference type="EnsemblMetazoa" id="CLYHEMP016137.1"/>
    </source>
</evidence>
<dbReference type="InterPro" id="IPR032471">
    <property type="entry name" value="AGRL2-4_GAIN_subdom_A"/>
</dbReference>
<feature type="compositionally biased region" description="Polar residues" evidence="7">
    <location>
        <begin position="1081"/>
        <end position="1095"/>
    </location>
</feature>
<evidence type="ECO:0000256" key="1">
    <source>
        <dbReference type="ARBA" id="ARBA00004370"/>
    </source>
</evidence>
<evidence type="ECO:0000313" key="12">
    <source>
        <dbReference type="Proteomes" id="UP000594262"/>
    </source>
</evidence>
<dbReference type="GeneID" id="136818912"/>
<feature type="compositionally biased region" description="Polar residues" evidence="7">
    <location>
        <begin position="424"/>
        <end position="433"/>
    </location>
</feature>
<feature type="region of interest" description="Disordered" evidence="7">
    <location>
        <begin position="1884"/>
        <end position="1946"/>
    </location>
</feature>
<organism evidence="11 12">
    <name type="scientific">Clytia hemisphaerica</name>
    <dbReference type="NCBI Taxonomy" id="252671"/>
    <lineage>
        <taxon>Eukaryota</taxon>
        <taxon>Metazoa</taxon>
        <taxon>Cnidaria</taxon>
        <taxon>Hydrozoa</taxon>
        <taxon>Hydroidolina</taxon>
        <taxon>Leptothecata</taxon>
        <taxon>Obeliida</taxon>
        <taxon>Clytiidae</taxon>
        <taxon>Clytia</taxon>
    </lineage>
</organism>
<dbReference type="InterPro" id="IPR013980">
    <property type="entry name" value="MANSC_dom"/>
</dbReference>
<feature type="compositionally biased region" description="Low complexity" evidence="7">
    <location>
        <begin position="738"/>
        <end position="752"/>
    </location>
</feature>
<feature type="compositionally biased region" description="Low complexity" evidence="7">
    <location>
        <begin position="614"/>
        <end position="634"/>
    </location>
</feature>
<reference evidence="11" key="1">
    <citation type="submission" date="2021-01" db="UniProtKB">
        <authorList>
            <consortium name="EnsemblMetazoa"/>
        </authorList>
    </citation>
    <scope>IDENTIFICATION</scope>
</reference>
<sequence>MHWIKLFLIPWVFLLILNAIPQSSSSCTQQKRNAFKFNLLGHSRSKNKCYQRCCLREGCHLPIFSPTTHQCYGVTCAHKQLCHFIGNQLKGFAGHRVDKRSLDSQIESNESREEDIDVEDNEIDHGDFGEDILKERSVYEEDKRRDIIDDTPSEQEPDEISNQALDERRSCPNAKFHQTLIPSRRRGFKFHKFHGHSQSLGDCSRRCCDKENCVLSFQLISSCFGILCNDDSRSCHTKKDHLPGLSLLFTHMKDAILMEPISHHRRKFERPAVERQSFLEDNDERDFSHHNNEEQELLNGLETTSPEKDFVPIQYAHKRHHHHHHHPSNNVFSEEDNTAFQHQSHHHKHAEPLRDDNSFGEDDEPTMVLPDRNKHHDYSGMDMHDDLQMLSKSQEHDSEQESIGATLSQEKHNNEVISGDGSGESETNQYHANSTTKRMTKKHKKSKKNSKTLTKSGSKSPKEIEMSKKIKTLEAQLKKNGAIVNSTNFHGSNELGSGSSDFESSGSGSIQDDEKHVKHYQPLNIKKKKIPMANSESQDSKRSRITKPKSKTEGKEHYGHKEDIFKEFEKSKHKSHHKEAVLKEVNRLKELENEIKQQEAVVRKEDDEDDSSGDSEGSGNLMKILPTTTTTTTLKPKHKKKKKKLKPLTTTTTILPTTTPTPTTTTSTTTTTKEPRKVVDVLKYQHHTPRPTKPISRRRNHTVHNTPTPHHGAITTSTPALTTTTTTRRPHTTKRKTTTTTTTTSTTTTSTTTITTHTTTPYVIPTVQVDDIDNSNTQKPNDRTTHKTSMKHSQQYDEEQTLQDLSKPKTMKHLKPKIPSLNIDVGDDDVDSDNQSTSSKINKDVTPKHSKNTEKQYQSSTAMKNTLKQKQNKEELLSKGKLFTTRKTTTTTLHTTKIPTTTTTSTTPKTTLQIPKQKDFYDKPYDRYGYPPYQEDDRASSYAYPEDQQPEYPSRYGGYPPPPMFSRYHDGYNEYREQPPYPPWRSPEEGADDRTLQRDQPGLTGGNPLDPSFNPYNLGFDASKGASLHPGANNPQGRISPPNQQISAAQNQGKLPQNSMNDHVRAPIHNFGDSPPEPYIIQQSHGQDGQENLQSPPKHPEEHPKEVQNDSPHHQENQHHPEPEKQNMATNQTPHHVDIGATTPEIHKENKTIHKEEQLHQKPLKITEENEHVNNNKTKTRTQISLKTNSQPLNKTQNILHKESPNIKESPQETISRILGDVNHILNQTKNDKTDTVENVDKNHKPLDTIHNILGSSLDKFFKDSEEKYNHKHMKNETGESTFGNHRKDRLDEFFKKAEITTHDEKHAKNMSTIQGVKKNHVETNPIKHKNETNNQNKGMVSPTLRHTKNESLGHFKDCAIRKDLPNYTFQNLDHVGYKYKMTRPMSVNDCLTNCCHHDTCHVAFHQDESCYLLQCSDPTLCDAVTRTKKKSRVLYLNKPVSTRNIKPKFCLKQNSGGIVWQQTPAKLNTTQPCPRKASGEAKRMCDEYSKWLPPDFSGCVSKEYAQIKEKTKRLGYSLSATDLIDELEQVTSETIDNSLIFGGNIKMATESLLQISNFLMNNQKENFNNKGLKGATKIISNLLDDANINEWNNIKENQCHNKVMQSLDKLGIYATKKLPDDNKVHTIVTRSILSSIGKITLDNKQPPKTKQKQAKQIVSPKQYIFPDYAHVNGDWNRKKDVITLPKNLFHKDRLTMVSSVVYKSLSQLLPHRWKSQKFVTFTDGFVVNSNILSCVVDPKPLKVLTSPVIITLHHLKAQHLDRSKCVWWDFNNSGGSWSTEGCEVITSNRTVTVCQCNHLTHFAILSSTKEEKISAKEEIKEHTMAIMWLGIPLMIVLTLGVLYTCFSWSKSPKKSQVVILDKKPVLPKDNVFTTQEINQRYRGSPKKNLYAANPQRRQRQSRSSENLYENRTKKSPPKTKPSECIPKQNFFGGSNQASHNTPSPSDLEWEHAWDCLTNSEFDTRNTKRLHEEFKRQLLKNKMIRQQRYLRRKNSSESSSSSTDAISEICSQERKRRGVFERYFRWRVDEKMEWSKEKINYKVIKEEKQNLVAQNQDQMESTQDQKPIGRYLKPPPPYRPPNNTINESDHRPLFSPDAISSPHSMNEFPVSKNVETPYMGQNLTNSNRYLRISFDALDACTDSTLDSINQIVSDIETNYDDLLLDSQQRLRLQPIHHQKMADISIFIESDDSTTLNTQLRVNAGSSEDTGYQTSQASYCGSNSEVDVSYDQIKLKNTGKYFRDHIFTREGFQGFQCNEFCCITYIELLFVSFETEKGYHDGQRVDLEGVSTTDISTDEESDHKKRTYNYKQNKTKRNRLSCTQPSSAMKPLRRLMLENTTVTASGCRVKRYSARECKVSPTQSGNRNQTRHMKSYIALRQQCRLNDDLSPLSKHKGLIPNLKSPLETAGAIRKSKLKRKKAFKVSSETDNIGKARQRIMRRENRGKRTLSRVDTSSDSSSLSSANTSWDSLVQTYQLSEGSSLESHEIEMECNNKFGDW</sequence>
<feature type="region of interest" description="Disordered" evidence="7">
    <location>
        <begin position="1987"/>
        <end position="2007"/>
    </location>
</feature>
<feature type="domain" description="GAIN-B" evidence="9">
    <location>
        <begin position="1654"/>
        <end position="1813"/>
    </location>
</feature>
<dbReference type="GO" id="GO:0004930">
    <property type="term" value="F:G protein-coupled receptor activity"/>
    <property type="evidence" value="ECO:0007669"/>
    <property type="project" value="InterPro"/>
</dbReference>
<feature type="compositionally biased region" description="Basic and acidic residues" evidence="7">
    <location>
        <begin position="916"/>
        <end position="926"/>
    </location>
</feature>
<dbReference type="Pfam" id="PF23597">
    <property type="entry name" value="KIAA0319_N"/>
    <property type="match status" value="1"/>
</dbReference>
<feature type="compositionally biased region" description="Basic and acidic residues" evidence="7">
    <location>
        <begin position="371"/>
        <end position="399"/>
    </location>
</feature>
<feature type="compositionally biased region" description="Basic residues" evidence="7">
    <location>
        <begin position="438"/>
        <end position="450"/>
    </location>
</feature>
<evidence type="ECO:0000259" key="10">
    <source>
        <dbReference type="PROSITE" id="PS50227"/>
    </source>
</evidence>
<dbReference type="PANTHER" id="PTHR45813:SF8">
    <property type="entry name" value="IG-LIKE DOMAIN-CONTAINING PROTEIN"/>
    <property type="match status" value="1"/>
</dbReference>
<dbReference type="OrthoDB" id="1100386at2759"/>
<evidence type="ECO:0000256" key="4">
    <source>
        <dbReference type="ARBA" id="ARBA00023136"/>
    </source>
</evidence>
<feature type="compositionally biased region" description="Basic residues" evidence="7">
    <location>
        <begin position="635"/>
        <end position="646"/>
    </location>
</feature>
<dbReference type="Proteomes" id="UP000594262">
    <property type="component" value="Unplaced"/>
</dbReference>
<dbReference type="Gene3D" id="2.60.220.50">
    <property type="match status" value="1"/>
</dbReference>
<feature type="compositionally biased region" description="Polar residues" evidence="7">
    <location>
        <begin position="1932"/>
        <end position="1945"/>
    </location>
</feature>
<feature type="compositionally biased region" description="Basic and acidic residues" evidence="7">
    <location>
        <begin position="841"/>
        <end position="854"/>
    </location>
</feature>
<keyword evidence="6" id="KW-0325">Glycoprotein</keyword>
<dbReference type="PROSITE" id="PS50227">
    <property type="entry name" value="G_PROTEIN_RECEP_F2_3"/>
    <property type="match status" value="1"/>
</dbReference>
<keyword evidence="12" id="KW-1185">Reference proteome</keyword>
<protein>
    <submittedName>
        <fullName evidence="11">Uncharacterized protein</fullName>
    </submittedName>
</protein>
<dbReference type="Pfam" id="PF01825">
    <property type="entry name" value="GPS"/>
    <property type="match status" value="1"/>
</dbReference>
<feature type="compositionally biased region" description="Polar residues" evidence="7">
    <location>
        <begin position="2054"/>
        <end position="2065"/>
    </location>
</feature>
<proteinExistence type="predicted"/>
<dbReference type="InterPro" id="IPR036445">
    <property type="entry name" value="GPCR_2_extracell_dom_sf"/>
</dbReference>
<dbReference type="GO" id="GO:0007189">
    <property type="term" value="P:adenylate cyclase-activating G protein-coupled receptor signaling pathway"/>
    <property type="evidence" value="ECO:0007669"/>
    <property type="project" value="TreeGrafter"/>
</dbReference>
<dbReference type="SMART" id="SM00303">
    <property type="entry name" value="GPS"/>
    <property type="match status" value="1"/>
</dbReference>
<dbReference type="InterPro" id="IPR046338">
    <property type="entry name" value="GAIN_dom_sf"/>
</dbReference>
<dbReference type="InterPro" id="IPR057244">
    <property type="entry name" value="GAIN_B"/>
</dbReference>
<feature type="compositionally biased region" description="Low complexity" evidence="7">
    <location>
        <begin position="496"/>
        <end position="509"/>
    </location>
</feature>
<feature type="compositionally biased region" description="Polar residues" evidence="7">
    <location>
        <begin position="855"/>
        <end position="869"/>
    </location>
</feature>
<keyword evidence="5" id="KW-1015">Disulfide bond</keyword>
<feature type="compositionally biased region" description="Basic residues" evidence="7">
    <location>
        <begin position="687"/>
        <end position="702"/>
    </location>
</feature>
<feature type="region of interest" description="Disordered" evidence="7">
    <location>
        <begin position="2443"/>
        <end position="2464"/>
    </location>
</feature>
<feature type="region of interest" description="Disordered" evidence="7">
    <location>
        <begin position="598"/>
        <end position="673"/>
    </location>
</feature>
<evidence type="ECO:0000259" key="9">
    <source>
        <dbReference type="PROSITE" id="PS50221"/>
    </source>
</evidence>
<dbReference type="InterPro" id="IPR051587">
    <property type="entry name" value="Adhesion_GPCR"/>
</dbReference>
<feature type="signal peptide" evidence="8">
    <location>
        <begin position="1"/>
        <end position="26"/>
    </location>
</feature>
<feature type="region of interest" description="Disordered" evidence="7">
    <location>
        <begin position="2054"/>
        <end position="2087"/>
    </location>
</feature>
<dbReference type="InterPro" id="IPR000203">
    <property type="entry name" value="GPS"/>
</dbReference>
<dbReference type="Pfam" id="PF02793">
    <property type="entry name" value="HRM"/>
    <property type="match status" value="1"/>
</dbReference>
<feature type="region of interest" description="Disordered" evidence="7">
    <location>
        <begin position="488"/>
        <end position="580"/>
    </location>
</feature>
<keyword evidence="4" id="KW-0472">Membrane</keyword>
<evidence type="ECO:0000256" key="7">
    <source>
        <dbReference type="SAM" id="MobiDB-lite"/>
    </source>
</evidence>
<feature type="compositionally biased region" description="Low complexity" evidence="7">
    <location>
        <begin position="647"/>
        <end position="672"/>
    </location>
</feature>
<feature type="domain" description="G-protein coupled receptors family 2 profile 1" evidence="10">
    <location>
        <begin position="1415"/>
        <end position="1504"/>
    </location>
</feature>
<feature type="region of interest" description="Disordered" evidence="7">
    <location>
        <begin position="339"/>
        <end position="465"/>
    </location>
</feature>
<feature type="region of interest" description="Disordered" evidence="7">
    <location>
        <begin position="687"/>
        <end position="752"/>
    </location>
</feature>
<evidence type="ECO:0000256" key="8">
    <source>
        <dbReference type="SAM" id="SignalP"/>
    </source>
</evidence>
<feature type="compositionally biased region" description="Low complexity" evidence="7">
    <location>
        <begin position="703"/>
        <end position="727"/>
    </location>
</feature>
<feature type="compositionally biased region" description="Acidic residues" evidence="7">
    <location>
        <begin position="149"/>
        <end position="159"/>
    </location>
</feature>
<feature type="compositionally biased region" description="Low complexity" evidence="7">
    <location>
        <begin position="885"/>
        <end position="911"/>
    </location>
</feature>
<feature type="region of interest" description="Disordered" evidence="7">
    <location>
        <begin position="143"/>
        <end position="167"/>
    </location>
</feature>
<dbReference type="Gene3D" id="4.10.1240.10">
    <property type="entry name" value="GPCR, family 2, extracellular hormone receptor domain"/>
    <property type="match status" value="1"/>
</dbReference>
<evidence type="ECO:0000256" key="2">
    <source>
        <dbReference type="ARBA" id="ARBA00022692"/>
    </source>
</evidence>
<feature type="compositionally biased region" description="Basic and acidic residues" evidence="7">
    <location>
        <begin position="967"/>
        <end position="977"/>
    </location>
</feature>
<feature type="compositionally biased region" description="Basic and acidic residues" evidence="7">
    <location>
        <begin position="986"/>
        <end position="997"/>
    </location>
</feature>
<dbReference type="GO" id="GO:0016020">
    <property type="term" value="C:membrane"/>
    <property type="evidence" value="ECO:0007669"/>
    <property type="project" value="UniProtKB-SubCell"/>
</dbReference>
<evidence type="ECO:0000256" key="3">
    <source>
        <dbReference type="ARBA" id="ARBA00022989"/>
    </source>
</evidence>
<keyword evidence="2" id="KW-0812">Transmembrane</keyword>
<feature type="compositionally biased region" description="Low complexity" evidence="7">
    <location>
        <begin position="2451"/>
        <end position="2464"/>
    </location>
</feature>
<evidence type="ECO:0000256" key="6">
    <source>
        <dbReference type="ARBA" id="ARBA00023180"/>
    </source>
</evidence>
<feature type="compositionally biased region" description="Polar residues" evidence="7">
    <location>
        <begin position="1033"/>
        <end position="1061"/>
    </location>
</feature>
<dbReference type="SMART" id="SM00008">
    <property type="entry name" value="HormR"/>
    <property type="match status" value="1"/>
</dbReference>
<evidence type="ECO:0000256" key="5">
    <source>
        <dbReference type="ARBA" id="ARBA00023157"/>
    </source>
</evidence>
<dbReference type="PROSITE" id="PS51257">
    <property type="entry name" value="PROKAR_LIPOPROTEIN"/>
    <property type="match status" value="1"/>
</dbReference>
<dbReference type="RefSeq" id="XP_066931254.1">
    <property type="nucleotide sequence ID" value="XM_067075153.1"/>
</dbReference>
<feature type="compositionally biased region" description="Basic and acidic residues" evidence="7">
    <location>
        <begin position="550"/>
        <end position="570"/>
    </location>
</feature>
<accession>A0A7M5X1J0</accession>
<feature type="region of interest" description="Disordered" evidence="7">
    <location>
        <begin position="767"/>
        <end position="1138"/>
    </location>
</feature>
<dbReference type="InterPro" id="IPR001879">
    <property type="entry name" value="GPCR_2_extracellular_dom"/>
</dbReference>
<keyword evidence="8" id="KW-0732">Signal</keyword>
<dbReference type="PANTHER" id="PTHR45813">
    <property type="entry name" value="IG-LIKE DOMAIN-CONTAINING PROTEIN"/>
    <property type="match status" value="1"/>
</dbReference>
<name>A0A7M5X1J0_9CNID</name>
<feature type="chain" id="PRO_5029705413" evidence="8">
    <location>
        <begin position="27"/>
        <end position="2499"/>
    </location>
</feature>
<keyword evidence="3" id="KW-1133">Transmembrane helix</keyword>
<dbReference type="Pfam" id="PF16489">
    <property type="entry name" value="GAIN"/>
    <property type="match status" value="1"/>
</dbReference>
<feature type="compositionally biased region" description="Basic and acidic residues" evidence="7">
    <location>
        <begin position="1098"/>
        <end position="1125"/>
    </location>
</feature>
<dbReference type="Gene3D" id="1.25.40.610">
    <property type="match status" value="1"/>
</dbReference>
<dbReference type="EnsemblMetazoa" id="CLYHEMT016137.1">
    <property type="protein sequence ID" value="CLYHEMP016137.1"/>
    <property type="gene ID" value="CLYHEMG016137"/>
</dbReference>
<dbReference type="PROSITE" id="PS50221">
    <property type="entry name" value="GAIN_B"/>
    <property type="match status" value="1"/>
</dbReference>
<comment type="subcellular location">
    <subcellularLocation>
        <location evidence="1">Membrane</location>
    </subcellularLocation>
</comment>